<dbReference type="KEGG" id="crq:GCK72_007910"/>
<comment type="caution">
    <text evidence="2">The sequence shown here is derived from an EMBL/GenBank/DDBJ whole genome shotgun (WGS) entry which is preliminary data.</text>
</comment>
<evidence type="ECO:0000313" key="3">
    <source>
        <dbReference type="Proteomes" id="UP000483820"/>
    </source>
</evidence>
<sequence>MEEEEYSSSSLEDTEDEFRPHKKYRLESSGSESSDDGETKKKNSEHQKMEFSEVLEIDGIWRSGPHFGNFRKKEMEIVVKLGARTLTDASKFVLPKFEKPGSKFAMFDVSDGIFNDRLKWSRKEKGKPVVKPRKRTVSLAGEQFDVTSFCSPLCSSFKKFVGLKVNYRHMKIYRLCKNRTTKHYMLCTYQRVRDISTMIL</sequence>
<name>A0A6A5HIF9_CAERE</name>
<dbReference type="Proteomes" id="UP000483820">
    <property type="component" value="Chromosome II"/>
</dbReference>
<dbReference type="AlphaFoldDB" id="A0A6A5HIF9"/>
<feature type="region of interest" description="Disordered" evidence="1">
    <location>
        <begin position="1"/>
        <end position="48"/>
    </location>
</feature>
<dbReference type="GeneID" id="9803437"/>
<feature type="compositionally biased region" description="Basic and acidic residues" evidence="1">
    <location>
        <begin position="37"/>
        <end position="48"/>
    </location>
</feature>
<evidence type="ECO:0000313" key="2">
    <source>
        <dbReference type="EMBL" id="KAF1767950.1"/>
    </source>
</evidence>
<dbReference type="CTD" id="9803437"/>
<accession>A0A6A5HIF9</accession>
<proteinExistence type="predicted"/>
<evidence type="ECO:0000256" key="1">
    <source>
        <dbReference type="SAM" id="MobiDB-lite"/>
    </source>
</evidence>
<gene>
    <name evidence="2" type="ORF">GCK72_007910</name>
</gene>
<reference evidence="2 3" key="1">
    <citation type="submission" date="2019-12" db="EMBL/GenBank/DDBJ databases">
        <title>Chromosome-level assembly of the Caenorhabditis remanei genome.</title>
        <authorList>
            <person name="Teterina A.A."/>
            <person name="Willis J.H."/>
            <person name="Phillips P.C."/>
        </authorList>
    </citation>
    <scope>NUCLEOTIDE SEQUENCE [LARGE SCALE GENOMIC DNA]</scope>
    <source>
        <strain evidence="2 3">PX506</strain>
        <tissue evidence="2">Whole organism</tissue>
    </source>
</reference>
<dbReference type="RefSeq" id="XP_053590724.1">
    <property type="nucleotide sequence ID" value="XM_053726530.1"/>
</dbReference>
<protein>
    <submittedName>
        <fullName evidence="2">Uncharacterized protein</fullName>
    </submittedName>
</protein>
<feature type="compositionally biased region" description="Acidic residues" evidence="1">
    <location>
        <begin position="1"/>
        <end position="16"/>
    </location>
</feature>
<dbReference type="EMBL" id="WUAV01000002">
    <property type="protein sequence ID" value="KAF1767950.1"/>
    <property type="molecule type" value="Genomic_DNA"/>
</dbReference>
<organism evidence="2 3">
    <name type="scientific">Caenorhabditis remanei</name>
    <name type="common">Caenorhabditis vulgaris</name>
    <dbReference type="NCBI Taxonomy" id="31234"/>
    <lineage>
        <taxon>Eukaryota</taxon>
        <taxon>Metazoa</taxon>
        <taxon>Ecdysozoa</taxon>
        <taxon>Nematoda</taxon>
        <taxon>Chromadorea</taxon>
        <taxon>Rhabditida</taxon>
        <taxon>Rhabditina</taxon>
        <taxon>Rhabditomorpha</taxon>
        <taxon>Rhabditoidea</taxon>
        <taxon>Rhabditidae</taxon>
        <taxon>Peloderinae</taxon>
        <taxon>Caenorhabditis</taxon>
    </lineage>
</organism>